<evidence type="ECO:0000313" key="2">
    <source>
        <dbReference type="Proteomes" id="UP000184073"/>
    </source>
</evidence>
<protein>
    <submittedName>
        <fullName evidence="1">Uncharacterized protein</fullName>
    </submittedName>
</protein>
<dbReference type="RefSeq" id="XP_040663159.1">
    <property type="nucleotide sequence ID" value="XM_040815976.1"/>
</dbReference>
<reference evidence="2" key="1">
    <citation type="journal article" date="2017" name="Genome Biol.">
        <title>Comparative genomics reveals high biological diversity and specific adaptations in the industrially and medically important fungal genus Aspergillus.</title>
        <authorList>
            <person name="de Vries R.P."/>
            <person name="Riley R."/>
            <person name="Wiebenga A."/>
            <person name="Aguilar-Osorio G."/>
            <person name="Amillis S."/>
            <person name="Uchima C.A."/>
            <person name="Anderluh G."/>
            <person name="Asadollahi M."/>
            <person name="Askin M."/>
            <person name="Barry K."/>
            <person name="Battaglia E."/>
            <person name="Bayram O."/>
            <person name="Benocci T."/>
            <person name="Braus-Stromeyer S.A."/>
            <person name="Caldana C."/>
            <person name="Canovas D."/>
            <person name="Cerqueira G.C."/>
            <person name="Chen F."/>
            <person name="Chen W."/>
            <person name="Choi C."/>
            <person name="Clum A."/>
            <person name="Dos Santos R.A."/>
            <person name="Damasio A.R."/>
            <person name="Diallinas G."/>
            <person name="Emri T."/>
            <person name="Fekete E."/>
            <person name="Flipphi M."/>
            <person name="Freyberg S."/>
            <person name="Gallo A."/>
            <person name="Gournas C."/>
            <person name="Habgood R."/>
            <person name="Hainaut M."/>
            <person name="Harispe M.L."/>
            <person name="Henrissat B."/>
            <person name="Hilden K.S."/>
            <person name="Hope R."/>
            <person name="Hossain A."/>
            <person name="Karabika E."/>
            <person name="Karaffa L."/>
            <person name="Karanyi Z."/>
            <person name="Krasevec N."/>
            <person name="Kuo A."/>
            <person name="Kusch H."/>
            <person name="LaButti K."/>
            <person name="Lagendijk E.L."/>
            <person name="Lapidus A."/>
            <person name="Levasseur A."/>
            <person name="Lindquist E."/>
            <person name="Lipzen A."/>
            <person name="Logrieco A.F."/>
            <person name="MacCabe A."/>
            <person name="Maekelae M.R."/>
            <person name="Malavazi I."/>
            <person name="Melin P."/>
            <person name="Meyer V."/>
            <person name="Mielnichuk N."/>
            <person name="Miskei M."/>
            <person name="Molnar A.P."/>
            <person name="Mule G."/>
            <person name="Ngan C.Y."/>
            <person name="Orejas M."/>
            <person name="Orosz E."/>
            <person name="Ouedraogo J.P."/>
            <person name="Overkamp K.M."/>
            <person name="Park H.-S."/>
            <person name="Perrone G."/>
            <person name="Piumi F."/>
            <person name="Punt P.J."/>
            <person name="Ram A.F."/>
            <person name="Ramon A."/>
            <person name="Rauscher S."/>
            <person name="Record E."/>
            <person name="Riano-Pachon D.M."/>
            <person name="Robert V."/>
            <person name="Roehrig J."/>
            <person name="Ruller R."/>
            <person name="Salamov A."/>
            <person name="Salih N.S."/>
            <person name="Samson R.A."/>
            <person name="Sandor E."/>
            <person name="Sanguinetti M."/>
            <person name="Schuetze T."/>
            <person name="Sepcic K."/>
            <person name="Shelest E."/>
            <person name="Sherlock G."/>
            <person name="Sophianopoulou V."/>
            <person name="Squina F.M."/>
            <person name="Sun H."/>
            <person name="Susca A."/>
            <person name="Todd R.B."/>
            <person name="Tsang A."/>
            <person name="Unkles S.E."/>
            <person name="van de Wiele N."/>
            <person name="van Rossen-Uffink D."/>
            <person name="Oliveira J.V."/>
            <person name="Vesth T.C."/>
            <person name="Visser J."/>
            <person name="Yu J.-H."/>
            <person name="Zhou M."/>
            <person name="Andersen M.R."/>
            <person name="Archer D.B."/>
            <person name="Baker S.E."/>
            <person name="Benoit I."/>
            <person name="Brakhage A.A."/>
            <person name="Braus G.H."/>
            <person name="Fischer R."/>
            <person name="Frisvad J.C."/>
            <person name="Goldman G.H."/>
            <person name="Houbraken J."/>
            <person name="Oakley B."/>
            <person name="Pocsi I."/>
            <person name="Scazzocchio C."/>
            <person name="Seiboth B."/>
            <person name="vanKuyk P.A."/>
            <person name="Wortman J."/>
            <person name="Dyer P.S."/>
            <person name="Grigoriev I.V."/>
        </authorList>
    </citation>
    <scope>NUCLEOTIDE SEQUENCE [LARGE SCALE GENOMIC DNA]</scope>
    <source>
        <strain evidence="2">CBS 583.65</strain>
    </source>
</reference>
<dbReference type="Pfam" id="PF11578">
    <property type="entry name" value="DUF3237"/>
    <property type="match status" value="1"/>
</dbReference>
<sequence length="168" mass="17862">MSEFPSIQPAFTIKIALDPALAVGSASRGATLQVIPFSSGTFKSAEGFSPSLDAEIVGVGNDYIHADPDGSRLRLDAHGTIKTQDGALIYVNYTGVVSVGEAETNILTGKTTEGATPFGNSFTHVTFETGHERYKDLENRVFVGKGRFVAENGKPLSVEYRVGQVVHA</sequence>
<dbReference type="Gene3D" id="2.40.160.20">
    <property type="match status" value="1"/>
</dbReference>
<dbReference type="Proteomes" id="UP000184073">
    <property type="component" value="Unassembled WGS sequence"/>
</dbReference>
<organism evidence="1 2">
    <name type="scientific">Aspergillus versicolor CBS 583.65</name>
    <dbReference type="NCBI Taxonomy" id="1036611"/>
    <lineage>
        <taxon>Eukaryota</taxon>
        <taxon>Fungi</taxon>
        <taxon>Dikarya</taxon>
        <taxon>Ascomycota</taxon>
        <taxon>Pezizomycotina</taxon>
        <taxon>Eurotiomycetes</taxon>
        <taxon>Eurotiomycetidae</taxon>
        <taxon>Eurotiales</taxon>
        <taxon>Aspergillaceae</taxon>
        <taxon>Aspergillus</taxon>
        <taxon>Aspergillus subgen. Nidulantes</taxon>
    </lineage>
</organism>
<dbReference type="PANTHER" id="PTHR37315">
    <property type="entry name" value="UPF0311 PROTEIN BLR7842"/>
    <property type="match status" value="1"/>
</dbReference>
<dbReference type="InterPro" id="IPR020915">
    <property type="entry name" value="UPF0311"/>
</dbReference>
<dbReference type="EMBL" id="KV878125">
    <property type="protein sequence ID" value="OJI97396.1"/>
    <property type="molecule type" value="Genomic_DNA"/>
</dbReference>
<accession>A0A1L9P7E0</accession>
<gene>
    <name evidence="1" type="ORF">ASPVEDRAFT_68165</name>
</gene>
<dbReference type="OrthoDB" id="2544694at2759"/>
<keyword evidence="2" id="KW-1185">Reference proteome</keyword>
<name>A0A1L9P7E0_ASPVE</name>
<dbReference type="VEuPathDB" id="FungiDB:ASPVEDRAFT_68165"/>
<dbReference type="AlphaFoldDB" id="A0A1L9P7E0"/>
<dbReference type="STRING" id="1036611.A0A1L9P7E0"/>
<dbReference type="PANTHER" id="PTHR37315:SF1">
    <property type="entry name" value="UPF0311 PROTEIN BLR7842"/>
    <property type="match status" value="1"/>
</dbReference>
<proteinExistence type="predicted"/>
<evidence type="ECO:0000313" key="1">
    <source>
        <dbReference type="EMBL" id="OJI97396.1"/>
    </source>
</evidence>
<dbReference type="GeneID" id="63731487"/>